<accession>A0ABS5JP71</accession>
<proteinExistence type="predicted"/>
<evidence type="ECO:0000313" key="2">
    <source>
        <dbReference type="Proteomes" id="UP000708576"/>
    </source>
</evidence>
<name>A0ABS5JP71_9BACT</name>
<comment type="caution">
    <text evidence="1">The sequence shown here is derived from an EMBL/GenBank/DDBJ whole genome shotgun (WGS) entry which is preliminary data.</text>
</comment>
<sequence>MAEGNLLKMRTSIDGDTIQYQMVMKDTTINLNEFVGKPLKLTYKNQINCIACGKVTSKSFGQGFCYNCFQTAPEAEECVLRPELCRAHLGESRDQEWAESHCLIPHYVYLAVASGIKVGITRNTQIPTRWIDQGAWNAMIIAETPNRHIAGVIESYLKQHFSDKTNWRSMLKNILAEEINLLSEKNRAIDLLPKELQKYAFQEEKLWELNYPVLQFPIKPQSVTFDKEASIEGTLQGIKGQYLLFDNDRVINIRRHSGYLVEVEK</sequence>
<protein>
    <submittedName>
        <fullName evidence="1">DUF2797 domain-containing protein</fullName>
    </submittedName>
</protein>
<dbReference type="RefSeq" id="WP_212212016.1">
    <property type="nucleotide sequence ID" value="NZ_JAGUCO010000001.1"/>
</dbReference>
<reference evidence="1 2" key="1">
    <citation type="journal article" date="2015" name="Int. J. Syst. Evol. Microbiol.">
        <title>Carboxylicivirga linearis sp. nov., isolated from a sea cucumber culture pond.</title>
        <authorList>
            <person name="Wang F.Q."/>
            <person name="Zhou Y.X."/>
            <person name="Lin X.Z."/>
            <person name="Chen G.J."/>
            <person name="Du Z.J."/>
        </authorList>
    </citation>
    <scope>NUCLEOTIDE SEQUENCE [LARGE SCALE GENOMIC DNA]</scope>
    <source>
        <strain evidence="1 2">FB218</strain>
    </source>
</reference>
<dbReference type="Pfam" id="PF10977">
    <property type="entry name" value="DUF2797"/>
    <property type="match status" value="1"/>
</dbReference>
<organism evidence="1 2">
    <name type="scientific">Carboxylicivirga linearis</name>
    <dbReference type="NCBI Taxonomy" id="1628157"/>
    <lineage>
        <taxon>Bacteria</taxon>
        <taxon>Pseudomonadati</taxon>
        <taxon>Bacteroidota</taxon>
        <taxon>Bacteroidia</taxon>
        <taxon>Marinilabiliales</taxon>
        <taxon>Marinilabiliaceae</taxon>
        <taxon>Carboxylicivirga</taxon>
    </lineage>
</organism>
<dbReference type="InterPro" id="IPR021246">
    <property type="entry name" value="DUF2797"/>
</dbReference>
<evidence type="ECO:0000313" key="1">
    <source>
        <dbReference type="EMBL" id="MBS2096700.1"/>
    </source>
</evidence>
<dbReference type="Proteomes" id="UP000708576">
    <property type="component" value="Unassembled WGS sequence"/>
</dbReference>
<keyword evidence="2" id="KW-1185">Reference proteome</keyword>
<gene>
    <name evidence="1" type="ORF">KEM10_00335</name>
</gene>
<dbReference type="EMBL" id="JAGUCO010000001">
    <property type="protein sequence ID" value="MBS2096700.1"/>
    <property type="molecule type" value="Genomic_DNA"/>
</dbReference>